<evidence type="ECO:0000259" key="8">
    <source>
        <dbReference type="Pfam" id="PF01895"/>
    </source>
</evidence>
<dbReference type="GO" id="GO:0006817">
    <property type="term" value="P:phosphate ion transport"/>
    <property type="evidence" value="ECO:0007669"/>
    <property type="project" value="UniProtKB-KW"/>
</dbReference>
<dbReference type="Pfam" id="PF01895">
    <property type="entry name" value="PhoU"/>
    <property type="match status" value="2"/>
</dbReference>
<dbReference type="PANTHER" id="PTHR42930:SF3">
    <property type="entry name" value="PHOSPHATE-SPECIFIC TRANSPORT SYSTEM ACCESSORY PROTEIN PHOU"/>
    <property type="match status" value="1"/>
</dbReference>
<dbReference type="PIRSF" id="PIRSF003107">
    <property type="entry name" value="PhoU"/>
    <property type="match status" value="1"/>
</dbReference>
<dbReference type="InterPro" id="IPR038078">
    <property type="entry name" value="PhoU-like_sf"/>
</dbReference>
<evidence type="ECO:0000256" key="2">
    <source>
        <dbReference type="ARBA" id="ARBA00008107"/>
    </source>
</evidence>
<dbReference type="GO" id="GO:0005737">
    <property type="term" value="C:cytoplasm"/>
    <property type="evidence" value="ECO:0007669"/>
    <property type="project" value="UniProtKB-SubCell"/>
</dbReference>
<evidence type="ECO:0000256" key="4">
    <source>
        <dbReference type="ARBA" id="ARBA00022448"/>
    </source>
</evidence>
<dbReference type="FunFam" id="1.20.58.220:FF:000004">
    <property type="entry name" value="Phosphate-specific transport system accessory protein PhoU"/>
    <property type="match status" value="1"/>
</dbReference>
<dbReference type="Proteomes" id="UP000297714">
    <property type="component" value="Unassembled WGS sequence"/>
</dbReference>
<dbReference type="OrthoDB" id="9814256at2"/>
<organism evidence="9 10">
    <name type="scientific">Caproiciproducens galactitolivorans</name>
    <dbReference type="NCBI Taxonomy" id="642589"/>
    <lineage>
        <taxon>Bacteria</taxon>
        <taxon>Bacillati</taxon>
        <taxon>Bacillota</taxon>
        <taxon>Clostridia</taxon>
        <taxon>Eubacteriales</taxon>
        <taxon>Acutalibacteraceae</taxon>
        <taxon>Caproiciproducens</taxon>
    </lineage>
</organism>
<keyword evidence="6 7" id="KW-0592">Phosphate transport</keyword>
<evidence type="ECO:0000256" key="7">
    <source>
        <dbReference type="PIRNR" id="PIRNR003107"/>
    </source>
</evidence>
<accession>A0A4Z0Y079</accession>
<evidence type="ECO:0000256" key="5">
    <source>
        <dbReference type="ARBA" id="ARBA00022490"/>
    </source>
</evidence>
<comment type="subunit">
    <text evidence="3 7">Homodimer.</text>
</comment>
<dbReference type="Gene3D" id="1.20.58.220">
    <property type="entry name" value="Phosphate transport system protein phou homolog 2, domain 2"/>
    <property type="match status" value="1"/>
</dbReference>
<name>A0A4Z0Y079_9FIRM</name>
<dbReference type="GO" id="GO:0045936">
    <property type="term" value="P:negative regulation of phosphate metabolic process"/>
    <property type="evidence" value="ECO:0007669"/>
    <property type="project" value="InterPro"/>
</dbReference>
<dbReference type="EMBL" id="SRMQ01000007">
    <property type="protein sequence ID" value="TGJ76237.1"/>
    <property type="molecule type" value="Genomic_DNA"/>
</dbReference>
<sequence>MPRKIFDREIANLISQMTNMGNAVDQRIEETIAALRTMDLKKAADVAGSDNEIDQMEHNIEKLCMNLIALQQPLASDLRVIAACLKILTDIEREADQCADICEILTIGELNTNSLAISHVVQMMEAARAMFRSAMDVFLSHDVEAAREVCLSDDNVDSMFAKIILEVCGIITENPSNVMREVDLLFISKYVERMADHATNIAEWVIYMETGVHPDLNTKEM</sequence>
<comment type="subcellular location">
    <subcellularLocation>
        <location evidence="1 7">Cytoplasm</location>
    </subcellularLocation>
</comment>
<dbReference type="PANTHER" id="PTHR42930">
    <property type="entry name" value="PHOSPHATE-SPECIFIC TRANSPORT SYSTEM ACCESSORY PROTEIN PHOU"/>
    <property type="match status" value="1"/>
</dbReference>
<feature type="domain" description="PhoU" evidence="8">
    <location>
        <begin position="121"/>
        <end position="205"/>
    </location>
</feature>
<keyword evidence="4 7" id="KW-0813">Transport</keyword>
<dbReference type="GO" id="GO:0030643">
    <property type="term" value="P:intracellular phosphate ion homeostasis"/>
    <property type="evidence" value="ECO:0007669"/>
    <property type="project" value="InterPro"/>
</dbReference>
<keyword evidence="10" id="KW-1185">Reference proteome</keyword>
<dbReference type="InterPro" id="IPR028366">
    <property type="entry name" value="PhoU"/>
</dbReference>
<dbReference type="NCBIfam" id="TIGR02135">
    <property type="entry name" value="phoU_full"/>
    <property type="match status" value="1"/>
</dbReference>
<protein>
    <recommendedName>
        <fullName evidence="7">Phosphate-specific transport system accessory protein PhoU</fullName>
    </recommendedName>
</protein>
<evidence type="ECO:0000313" key="10">
    <source>
        <dbReference type="Proteomes" id="UP000297714"/>
    </source>
</evidence>
<dbReference type="InterPro" id="IPR026022">
    <property type="entry name" value="PhoU_dom"/>
</dbReference>
<dbReference type="SUPFAM" id="SSF109755">
    <property type="entry name" value="PhoU-like"/>
    <property type="match status" value="1"/>
</dbReference>
<reference evidence="9 10" key="1">
    <citation type="submission" date="2019-04" db="EMBL/GenBank/DDBJ databases">
        <authorList>
            <person name="Poehlein A."/>
            <person name="Bengelsdorf F.R."/>
            <person name="Duerre P."/>
            <person name="Daniel R."/>
        </authorList>
    </citation>
    <scope>NUCLEOTIDE SEQUENCE [LARGE SCALE GENOMIC DNA]</scope>
    <source>
        <strain evidence="9 10">BS-1</strain>
    </source>
</reference>
<dbReference type="AlphaFoldDB" id="A0A4Z0Y079"/>
<evidence type="ECO:0000256" key="3">
    <source>
        <dbReference type="ARBA" id="ARBA00011738"/>
    </source>
</evidence>
<dbReference type="RefSeq" id="WP_135659789.1">
    <property type="nucleotide sequence ID" value="NZ_SRMQ01000007.1"/>
</dbReference>
<comment type="similarity">
    <text evidence="2 7">Belongs to the PhoU family.</text>
</comment>
<evidence type="ECO:0000256" key="1">
    <source>
        <dbReference type="ARBA" id="ARBA00004496"/>
    </source>
</evidence>
<evidence type="ECO:0000256" key="6">
    <source>
        <dbReference type="ARBA" id="ARBA00022592"/>
    </source>
</evidence>
<comment type="function">
    <text evidence="7">Plays a role in the regulation of phosphate uptake.</text>
</comment>
<keyword evidence="5 7" id="KW-0963">Cytoplasm</keyword>
<gene>
    <name evidence="9" type="ORF">CAGA_17010</name>
</gene>
<feature type="domain" description="PhoU" evidence="8">
    <location>
        <begin position="18"/>
        <end position="104"/>
    </location>
</feature>
<comment type="caution">
    <text evidence="9">The sequence shown here is derived from an EMBL/GenBank/DDBJ whole genome shotgun (WGS) entry which is preliminary data.</text>
</comment>
<evidence type="ECO:0000313" key="9">
    <source>
        <dbReference type="EMBL" id="TGJ76237.1"/>
    </source>
</evidence>
<proteinExistence type="inferred from homology"/>